<evidence type="ECO:0000313" key="3">
    <source>
        <dbReference type="Proteomes" id="UP000095728"/>
    </source>
</evidence>
<dbReference type="PANTHER" id="PTHR33303:SF2">
    <property type="entry name" value="COA-BINDING DOMAIN-CONTAINING PROTEIN"/>
    <property type="match status" value="1"/>
</dbReference>
<dbReference type="SUPFAM" id="SSF51735">
    <property type="entry name" value="NAD(P)-binding Rossmann-fold domains"/>
    <property type="match status" value="1"/>
</dbReference>
<gene>
    <name evidence="2" type="ORF">AWRI3579_g2391</name>
</gene>
<dbReference type="PANTHER" id="PTHR33303">
    <property type="entry name" value="CYTOPLASMIC PROTEIN-RELATED"/>
    <property type="match status" value="1"/>
</dbReference>
<keyword evidence="3" id="KW-1185">Reference proteome</keyword>
<organism evidence="2 3">
    <name type="scientific">Hanseniaspora osmophila</name>
    <dbReference type="NCBI Taxonomy" id="56408"/>
    <lineage>
        <taxon>Eukaryota</taxon>
        <taxon>Fungi</taxon>
        <taxon>Dikarya</taxon>
        <taxon>Ascomycota</taxon>
        <taxon>Saccharomycotina</taxon>
        <taxon>Saccharomycetes</taxon>
        <taxon>Saccharomycodales</taxon>
        <taxon>Saccharomycodaceae</taxon>
        <taxon>Hanseniaspora</taxon>
    </lineage>
</organism>
<reference evidence="3" key="1">
    <citation type="journal article" date="2016" name="Genome Announc.">
        <title>Genome sequences of three species of Hanseniaspora isolated from spontaneous wine fermentations.</title>
        <authorList>
            <person name="Sternes P.R."/>
            <person name="Lee D."/>
            <person name="Kutyna D.R."/>
            <person name="Borneman A.R."/>
        </authorList>
    </citation>
    <scope>NUCLEOTIDE SEQUENCE [LARGE SCALE GENOMIC DNA]</scope>
    <source>
        <strain evidence="3">AWRI3579</strain>
    </source>
</reference>
<dbReference type="Proteomes" id="UP000095728">
    <property type="component" value="Unassembled WGS sequence"/>
</dbReference>
<proteinExistence type="predicted"/>
<dbReference type="InParanoid" id="A0A1E5RDZ5"/>
<dbReference type="OrthoDB" id="5138418at2759"/>
<protein>
    <recommendedName>
        <fullName evidence="1">CoA-binding domain-containing protein</fullName>
    </recommendedName>
</protein>
<name>A0A1E5RDZ5_9ASCO</name>
<dbReference type="STRING" id="56408.A0A1E5RDZ5"/>
<evidence type="ECO:0000259" key="1">
    <source>
        <dbReference type="Pfam" id="PF13380"/>
    </source>
</evidence>
<dbReference type="InterPro" id="IPR003781">
    <property type="entry name" value="CoA-bd"/>
</dbReference>
<dbReference type="Pfam" id="PF13380">
    <property type="entry name" value="CoA_binding_2"/>
    <property type="match status" value="1"/>
</dbReference>
<accession>A0A1E5RDZ5</accession>
<evidence type="ECO:0000313" key="2">
    <source>
        <dbReference type="EMBL" id="OEJ85104.1"/>
    </source>
</evidence>
<dbReference type="EMBL" id="LPNM01000007">
    <property type="protein sequence ID" value="OEJ85104.1"/>
    <property type="molecule type" value="Genomic_DNA"/>
</dbReference>
<feature type="domain" description="CoA-binding" evidence="1">
    <location>
        <begin position="13"/>
        <end position="159"/>
    </location>
</feature>
<dbReference type="Gene3D" id="3.40.50.720">
    <property type="entry name" value="NAD(P)-binding Rossmann-like Domain"/>
    <property type="match status" value="1"/>
</dbReference>
<comment type="caution">
    <text evidence="2">The sequence shown here is derived from an EMBL/GenBank/DDBJ whole genome shotgun (WGS) entry which is preliminary data.</text>
</comment>
<dbReference type="AlphaFoldDB" id="A0A1E5RDZ5"/>
<dbReference type="InterPro" id="IPR036291">
    <property type="entry name" value="NAD(P)-bd_dom_sf"/>
</dbReference>
<sequence length="174" mass="19340">MSLKNFFGPKTLYFVCGKVYKDNSYANRIVHWFVQHGLPVIPITPTLGTVDLSVDYITAKRQPHLPTLKVLPSISVALEVLNKNDTNLKEKIDFVSISVNFVTPANITLQILKEIKACGAKIQACWFQPGSYDSACVNYAENELQLGKENVISDCVLVKGFANMCPSDIKPFTL</sequence>